<protein>
    <submittedName>
        <fullName evidence="1">Uncharacterized protein</fullName>
    </submittedName>
</protein>
<dbReference type="EMBL" id="GBXM01008659">
    <property type="protein sequence ID" value="JAH99918.1"/>
    <property type="molecule type" value="Transcribed_RNA"/>
</dbReference>
<organism evidence="1">
    <name type="scientific">Anguilla anguilla</name>
    <name type="common">European freshwater eel</name>
    <name type="synonym">Muraena anguilla</name>
    <dbReference type="NCBI Taxonomy" id="7936"/>
    <lineage>
        <taxon>Eukaryota</taxon>
        <taxon>Metazoa</taxon>
        <taxon>Chordata</taxon>
        <taxon>Craniata</taxon>
        <taxon>Vertebrata</taxon>
        <taxon>Euteleostomi</taxon>
        <taxon>Actinopterygii</taxon>
        <taxon>Neopterygii</taxon>
        <taxon>Teleostei</taxon>
        <taxon>Anguilliformes</taxon>
        <taxon>Anguillidae</taxon>
        <taxon>Anguilla</taxon>
    </lineage>
</organism>
<reference evidence="1" key="1">
    <citation type="submission" date="2014-11" db="EMBL/GenBank/DDBJ databases">
        <authorList>
            <person name="Amaro Gonzalez C."/>
        </authorList>
    </citation>
    <scope>NUCLEOTIDE SEQUENCE</scope>
</reference>
<dbReference type="AlphaFoldDB" id="A0A0E9XE12"/>
<reference evidence="1" key="2">
    <citation type="journal article" date="2015" name="Fish Shellfish Immunol.">
        <title>Early steps in the European eel (Anguilla anguilla)-Vibrio vulnificus interaction in the gills: Role of the RtxA13 toxin.</title>
        <authorList>
            <person name="Callol A."/>
            <person name="Pajuelo D."/>
            <person name="Ebbesson L."/>
            <person name="Teles M."/>
            <person name="MacKenzie S."/>
            <person name="Amaro C."/>
        </authorList>
    </citation>
    <scope>NUCLEOTIDE SEQUENCE</scope>
</reference>
<proteinExistence type="predicted"/>
<accession>A0A0E9XE12</accession>
<name>A0A0E9XE12_ANGAN</name>
<sequence>MVSYRLEKQEVRNSDWLLTGNACEKLGNYEHHFSGNFGCSVAQFLVLLGVALLHRE</sequence>
<evidence type="ECO:0000313" key="1">
    <source>
        <dbReference type="EMBL" id="JAH99918.1"/>
    </source>
</evidence>